<reference evidence="1 2" key="1">
    <citation type="journal article" date="2021" name="Elife">
        <title>Chloroplast acquisition without the gene transfer in kleptoplastic sea slugs, Plakobranchus ocellatus.</title>
        <authorList>
            <person name="Maeda T."/>
            <person name="Takahashi S."/>
            <person name="Yoshida T."/>
            <person name="Shimamura S."/>
            <person name="Takaki Y."/>
            <person name="Nagai Y."/>
            <person name="Toyoda A."/>
            <person name="Suzuki Y."/>
            <person name="Arimoto A."/>
            <person name="Ishii H."/>
            <person name="Satoh N."/>
            <person name="Nishiyama T."/>
            <person name="Hasebe M."/>
            <person name="Maruyama T."/>
            <person name="Minagawa J."/>
            <person name="Obokata J."/>
            <person name="Shigenobu S."/>
        </authorList>
    </citation>
    <scope>NUCLEOTIDE SEQUENCE [LARGE SCALE GENOMIC DNA]</scope>
</reference>
<dbReference type="GO" id="GO:0004519">
    <property type="term" value="F:endonuclease activity"/>
    <property type="evidence" value="ECO:0007669"/>
    <property type="project" value="UniProtKB-KW"/>
</dbReference>
<keyword evidence="1" id="KW-0540">Nuclease</keyword>
<protein>
    <submittedName>
        <fullName evidence="1">Endonuclease-reverse transcriptase</fullName>
    </submittedName>
</protein>
<evidence type="ECO:0000313" key="1">
    <source>
        <dbReference type="EMBL" id="GFO38583.1"/>
    </source>
</evidence>
<proteinExistence type="predicted"/>
<organism evidence="1 2">
    <name type="scientific">Plakobranchus ocellatus</name>
    <dbReference type="NCBI Taxonomy" id="259542"/>
    <lineage>
        <taxon>Eukaryota</taxon>
        <taxon>Metazoa</taxon>
        <taxon>Spiralia</taxon>
        <taxon>Lophotrochozoa</taxon>
        <taxon>Mollusca</taxon>
        <taxon>Gastropoda</taxon>
        <taxon>Heterobranchia</taxon>
        <taxon>Euthyneura</taxon>
        <taxon>Panpulmonata</taxon>
        <taxon>Sacoglossa</taxon>
        <taxon>Placobranchoidea</taxon>
        <taxon>Plakobranchidae</taxon>
        <taxon>Plakobranchus</taxon>
    </lineage>
</organism>
<name>A0AAV4D388_9GAST</name>
<dbReference type="AlphaFoldDB" id="A0AAV4D388"/>
<dbReference type="EMBL" id="BLXT01007322">
    <property type="protein sequence ID" value="GFO38583.1"/>
    <property type="molecule type" value="Genomic_DNA"/>
</dbReference>
<accession>A0AAV4D388</accession>
<comment type="caution">
    <text evidence="1">The sequence shown here is derived from an EMBL/GenBank/DDBJ whole genome shotgun (WGS) entry which is preliminary data.</text>
</comment>
<gene>
    <name evidence="1" type="ORF">PoB_006508800</name>
</gene>
<dbReference type="Gene3D" id="3.60.10.10">
    <property type="entry name" value="Endonuclease/exonuclease/phosphatase"/>
    <property type="match status" value="1"/>
</dbReference>
<keyword evidence="1" id="KW-0378">Hydrolase</keyword>
<dbReference type="InterPro" id="IPR036691">
    <property type="entry name" value="Endo/exonu/phosph_ase_sf"/>
</dbReference>
<dbReference type="SUPFAM" id="SSF56219">
    <property type="entry name" value="DNase I-like"/>
    <property type="match status" value="1"/>
</dbReference>
<keyword evidence="2" id="KW-1185">Reference proteome</keyword>
<keyword evidence="1" id="KW-0255">Endonuclease</keyword>
<evidence type="ECO:0000313" key="2">
    <source>
        <dbReference type="Proteomes" id="UP000735302"/>
    </source>
</evidence>
<sequence>MVSTLFQKPEKRSWTWESPDGTARNQIDFIMTSERSTSKDCGVITKIEIDSDHRMVRARIVINSRLERLRRIKRRINTEILEMQNEQFQLEISNRIIALEENKPTIGTYHKIMKDEAERFGKNGKDKPNEN</sequence>
<dbReference type="Proteomes" id="UP000735302">
    <property type="component" value="Unassembled WGS sequence"/>
</dbReference>